<gene>
    <name evidence="7" type="ORF">ENU91_05640</name>
</gene>
<feature type="domain" description="Metallo-beta-lactamase" evidence="6">
    <location>
        <begin position="12"/>
        <end position="191"/>
    </location>
</feature>
<feature type="region of interest" description="Disordered" evidence="5">
    <location>
        <begin position="191"/>
        <end position="214"/>
    </location>
</feature>
<evidence type="ECO:0000256" key="4">
    <source>
        <dbReference type="ARBA" id="ARBA00022833"/>
    </source>
</evidence>
<proteinExistence type="predicted"/>
<evidence type="ECO:0000313" key="7">
    <source>
        <dbReference type="EMBL" id="HGU16116.1"/>
    </source>
</evidence>
<dbReference type="EMBL" id="DTEI01000097">
    <property type="protein sequence ID" value="HGU16116.1"/>
    <property type="molecule type" value="Genomic_DNA"/>
</dbReference>
<dbReference type="Pfam" id="PF00753">
    <property type="entry name" value="Lactamase_B"/>
    <property type="match status" value="1"/>
</dbReference>
<dbReference type="SMART" id="SM00849">
    <property type="entry name" value="Lactamase_B"/>
    <property type="match status" value="1"/>
</dbReference>
<evidence type="ECO:0000259" key="6">
    <source>
        <dbReference type="SMART" id="SM00849"/>
    </source>
</evidence>
<protein>
    <submittedName>
        <fullName evidence="7">MBL fold metallo-hydrolase</fullName>
    </submittedName>
</protein>
<dbReference type="PANTHER" id="PTHR46233">
    <property type="entry name" value="HYDROXYACYLGLUTATHIONE HYDROLASE GLOC"/>
    <property type="match status" value="1"/>
</dbReference>
<accession>A0A7V4JQX8</accession>
<comment type="cofactor">
    <cofactor evidence="1">
        <name>Zn(2+)</name>
        <dbReference type="ChEBI" id="CHEBI:29105"/>
    </cofactor>
</comment>
<dbReference type="InterPro" id="IPR036866">
    <property type="entry name" value="RibonucZ/Hydroxyglut_hydro"/>
</dbReference>
<dbReference type="InterPro" id="IPR001279">
    <property type="entry name" value="Metallo-B-lactamas"/>
</dbReference>
<evidence type="ECO:0000256" key="1">
    <source>
        <dbReference type="ARBA" id="ARBA00001947"/>
    </source>
</evidence>
<name>A0A7V4JQX8_9BACT</name>
<evidence type="ECO:0000256" key="2">
    <source>
        <dbReference type="ARBA" id="ARBA00022723"/>
    </source>
</evidence>
<dbReference type="AlphaFoldDB" id="A0A7V4JQX8"/>
<organism evidence="7">
    <name type="scientific">Thermodesulfobacterium geofontis</name>
    <dbReference type="NCBI Taxonomy" id="1295609"/>
    <lineage>
        <taxon>Bacteria</taxon>
        <taxon>Pseudomonadati</taxon>
        <taxon>Thermodesulfobacteriota</taxon>
        <taxon>Thermodesulfobacteria</taxon>
        <taxon>Thermodesulfobacteriales</taxon>
        <taxon>Thermodesulfobacteriaceae</taxon>
        <taxon>Thermodesulfobacterium</taxon>
    </lineage>
</organism>
<comment type="caution">
    <text evidence="7">The sequence shown here is derived from an EMBL/GenBank/DDBJ whole genome shotgun (WGS) entry which is preliminary data.</text>
</comment>
<keyword evidence="2" id="KW-0479">Metal-binding</keyword>
<keyword evidence="4" id="KW-0862">Zinc</keyword>
<dbReference type="GO" id="GO:0046872">
    <property type="term" value="F:metal ion binding"/>
    <property type="evidence" value="ECO:0007669"/>
    <property type="project" value="UniProtKB-KW"/>
</dbReference>
<reference evidence="7" key="1">
    <citation type="journal article" date="2020" name="mSystems">
        <title>Genome- and Community-Level Interaction Insights into Carbon Utilization and Element Cycling Functions of Hydrothermarchaeota in Hydrothermal Sediment.</title>
        <authorList>
            <person name="Zhou Z."/>
            <person name="Liu Y."/>
            <person name="Xu W."/>
            <person name="Pan J."/>
            <person name="Luo Z.H."/>
            <person name="Li M."/>
        </authorList>
    </citation>
    <scope>NUCLEOTIDE SEQUENCE [LARGE SCALE GENOMIC DNA]</scope>
    <source>
        <strain evidence="7">SpSt-711</strain>
    </source>
</reference>
<dbReference type="SUPFAM" id="SSF56281">
    <property type="entry name" value="Metallo-hydrolase/oxidoreductase"/>
    <property type="match status" value="1"/>
</dbReference>
<dbReference type="Gene3D" id="3.60.15.10">
    <property type="entry name" value="Ribonuclease Z/Hydroxyacylglutathione hydrolase-like"/>
    <property type="match status" value="1"/>
</dbReference>
<dbReference type="PANTHER" id="PTHR46233:SF3">
    <property type="entry name" value="HYDROXYACYLGLUTATHIONE HYDROLASE GLOC"/>
    <property type="match status" value="1"/>
</dbReference>
<dbReference type="CDD" id="cd06262">
    <property type="entry name" value="metallo-hydrolase-like_MBL-fold"/>
    <property type="match status" value="1"/>
</dbReference>
<dbReference type="InterPro" id="IPR051453">
    <property type="entry name" value="MBL_Glyoxalase_II"/>
</dbReference>
<sequence>MKIERLIVGPLEVCCYIVYSPETKEGVIIDPGDADPRIIEKVKELGIKVVAILGTHAHADHVAGVEYLKKELKVPYLVHKLDEEFFRDPTNFSMFRSWGFTENPRADKVFEEGEVIEFGKEYLRVIHTPGHSPGSSCFYNEKHKVLFTGDTLFVEAVGRADLLGGNYFQMIESIQKKLLVLPDDTKIYPGHDYGPKPTSTIGEEKRNNPFLQEF</sequence>
<keyword evidence="3 7" id="KW-0378">Hydrolase</keyword>
<evidence type="ECO:0000256" key="3">
    <source>
        <dbReference type="ARBA" id="ARBA00022801"/>
    </source>
</evidence>
<evidence type="ECO:0000256" key="5">
    <source>
        <dbReference type="SAM" id="MobiDB-lite"/>
    </source>
</evidence>
<dbReference type="GO" id="GO:0016787">
    <property type="term" value="F:hydrolase activity"/>
    <property type="evidence" value="ECO:0007669"/>
    <property type="project" value="UniProtKB-KW"/>
</dbReference>